<dbReference type="PANTHER" id="PTHR42713:SF3">
    <property type="entry name" value="TRANSCRIPTIONAL REGULATORY PROTEIN HPTR"/>
    <property type="match status" value="1"/>
</dbReference>
<name>E0IFU1_9BACL</name>
<evidence type="ECO:0000256" key="4">
    <source>
        <dbReference type="ARBA" id="ARBA00023012"/>
    </source>
</evidence>
<dbReference type="PROSITE" id="PS01124">
    <property type="entry name" value="HTH_ARAC_FAMILY_2"/>
    <property type="match status" value="1"/>
</dbReference>
<dbReference type="GO" id="GO:0000160">
    <property type="term" value="P:phosphorelay signal transduction system"/>
    <property type="evidence" value="ECO:0007669"/>
    <property type="project" value="UniProtKB-KW"/>
</dbReference>
<dbReference type="InterPro" id="IPR018062">
    <property type="entry name" value="HTH_AraC-typ_CS"/>
</dbReference>
<keyword evidence="12" id="KW-1185">Reference proteome</keyword>
<dbReference type="STRING" id="717606.PaecuDRAFT_4446"/>
<evidence type="ECO:0000256" key="2">
    <source>
        <dbReference type="ARBA" id="ARBA00022490"/>
    </source>
</evidence>
<dbReference type="GO" id="GO:0005737">
    <property type="term" value="C:cytoplasm"/>
    <property type="evidence" value="ECO:0007669"/>
    <property type="project" value="UniProtKB-SubCell"/>
</dbReference>
<keyword evidence="7" id="KW-0804">Transcription</keyword>
<dbReference type="AlphaFoldDB" id="E0IFU1"/>
<evidence type="ECO:0000256" key="6">
    <source>
        <dbReference type="ARBA" id="ARBA00023125"/>
    </source>
</evidence>
<keyword evidence="3 8" id="KW-0597">Phosphoprotein</keyword>
<dbReference type="PANTHER" id="PTHR42713">
    <property type="entry name" value="HISTIDINE KINASE-RELATED"/>
    <property type="match status" value="1"/>
</dbReference>
<dbReference type="InterPro" id="IPR018060">
    <property type="entry name" value="HTH_AraC"/>
</dbReference>
<evidence type="ECO:0000256" key="7">
    <source>
        <dbReference type="ARBA" id="ARBA00023163"/>
    </source>
</evidence>
<dbReference type="CDD" id="cd17536">
    <property type="entry name" value="REC_YesN-like"/>
    <property type="match status" value="1"/>
</dbReference>
<evidence type="ECO:0000256" key="1">
    <source>
        <dbReference type="ARBA" id="ARBA00004496"/>
    </source>
</evidence>
<evidence type="ECO:0000259" key="9">
    <source>
        <dbReference type="PROSITE" id="PS01124"/>
    </source>
</evidence>
<sequence length="517" mass="58332">MYKVLIVDDEPAIREGMTTLIEWESYGFEVCGTAANGRDALEKASILKPDLMLVDIRMPGMTGLELIERLREKDGQCHILILSGYSDFDYARQAIGYRVDGYMLKPVDEGELCENLERIRDSLITEKERQRRQEADMAWRSEQIMKSVVTGTIGEPLDEALWHSIAERLNVDWDGFQVALAEPDIDEDGDPGRIGLLKRKWSRELKVNNEGFVFGIEPYVGVLLRHEEGTGIDRKLPIQPDDGDGFTVFISVGEAAASFQQIHHSYETALEGLKRRFVLGSGIAYAADGSRQFDLKHQDNGGLQKLSLEEHADQLFYALDIGSKDSAERTVMAVAQSMKDARLDEEAVKSYFAQMMSAAFGKLALANPKTYTSVQAFAPAISDIFRQKSLSALVAYLNRTMEETVRYAAERSPETIVKQMEEFIRRNYSENLKLETMAELFNYNSGYLGKLFKTHTGDYFNTYLDKVRIENAKELLAQGLKVHQAAEKVGYASVDYFHTKFKKYEGASPSTFKGRPS</sequence>
<keyword evidence="4" id="KW-0902">Two-component regulatory system</keyword>
<evidence type="ECO:0000259" key="10">
    <source>
        <dbReference type="PROSITE" id="PS50110"/>
    </source>
</evidence>
<dbReference type="PROSITE" id="PS50110">
    <property type="entry name" value="RESPONSE_REGULATORY"/>
    <property type="match status" value="1"/>
</dbReference>
<dbReference type="Pfam" id="PF12833">
    <property type="entry name" value="HTH_18"/>
    <property type="match status" value="1"/>
</dbReference>
<dbReference type="InterPro" id="IPR011006">
    <property type="entry name" value="CheY-like_superfamily"/>
</dbReference>
<evidence type="ECO:0000256" key="3">
    <source>
        <dbReference type="ARBA" id="ARBA00022553"/>
    </source>
</evidence>
<keyword evidence="2" id="KW-0963">Cytoplasm</keyword>
<keyword evidence="5" id="KW-0805">Transcription regulation</keyword>
<dbReference type="GO" id="GO:0003700">
    <property type="term" value="F:DNA-binding transcription factor activity"/>
    <property type="evidence" value="ECO:0007669"/>
    <property type="project" value="InterPro"/>
</dbReference>
<dbReference type="eggNOG" id="COG4753">
    <property type="taxonomic scope" value="Bacteria"/>
</dbReference>
<keyword evidence="6" id="KW-0238">DNA-binding</keyword>
<reference evidence="11 12" key="1">
    <citation type="submission" date="2010-07" db="EMBL/GenBank/DDBJ databases">
        <title>The draft genome of Paenibacillus curdlanolyticus YK9.</title>
        <authorList>
            <consortium name="US DOE Joint Genome Institute (JGI-PGF)"/>
            <person name="Lucas S."/>
            <person name="Copeland A."/>
            <person name="Lapidus A."/>
            <person name="Cheng J.-F."/>
            <person name="Bruce D."/>
            <person name="Goodwin L."/>
            <person name="Pitluck S."/>
            <person name="Land M.L."/>
            <person name="Hauser L."/>
            <person name="Chang Y.-J."/>
            <person name="Jeffries C."/>
            <person name="Anderson I.J."/>
            <person name="Johnson E."/>
            <person name="Loganathan U."/>
            <person name="Mulhopadhyay B."/>
            <person name="Kyrpides N."/>
            <person name="Woyke T.J."/>
        </authorList>
    </citation>
    <scope>NUCLEOTIDE SEQUENCE [LARGE SCALE GENOMIC DNA]</scope>
    <source>
        <strain evidence="11 12">YK9</strain>
    </source>
</reference>
<dbReference type="InterPro" id="IPR051552">
    <property type="entry name" value="HptR"/>
</dbReference>
<evidence type="ECO:0000256" key="5">
    <source>
        <dbReference type="ARBA" id="ARBA00023015"/>
    </source>
</evidence>
<feature type="domain" description="HTH araC/xylS-type" evidence="9">
    <location>
        <begin position="418"/>
        <end position="515"/>
    </location>
</feature>
<accession>E0IFU1</accession>
<organism evidence="11 12">
    <name type="scientific">Paenibacillus curdlanolyticus YK9</name>
    <dbReference type="NCBI Taxonomy" id="717606"/>
    <lineage>
        <taxon>Bacteria</taxon>
        <taxon>Bacillati</taxon>
        <taxon>Bacillota</taxon>
        <taxon>Bacilli</taxon>
        <taxon>Bacillales</taxon>
        <taxon>Paenibacillaceae</taxon>
        <taxon>Paenibacillus</taxon>
    </lineage>
</organism>
<dbReference type="SMART" id="SM00342">
    <property type="entry name" value="HTH_ARAC"/>
    <property type="match status" value="1"/>
</dbReference>
<feature type="modified residue" description="4-aspartylphosphate" evidence="8">
    <location>
        <position position="55"/>
    </location>
</feature>
<gene>
    <name evidence="11" type="ORF">PaecuDRAFT_4446</name>
</gene>
<evidence type="ECO:0000313" key="12">
    <source>
        <dbReference type="Proteomes" id="UP000005387"/>
    </source>
</evidence>
<dbReference type="GO" id="GO:0043565">
    <property type="term" value="F:sequence-specific DNA binding"/>
    <property type="evidence" value="ECO:0007669"/>
    <property type="project" value="InterPro"/>
</dbReference>
<dbReference type="SMART" id="SM00448">
    <property type="entry name" value="REC"/>
    <property type="match status" value="1"/>
</dbReference>
<dbReference type="SUPFAM" id="SSF52172">
    <property type="entry name" value="CheY-like"/>
    <property type="match status" value="1"/>
</dbReference>
<protein>
    <submittedName>
        <fullName evidence="11">Two component transcriptional regulator, AraC family</fullName>
    </submittedName>
</protein>
<dbReference type="SUPFAM" id="SSF46689">
    <property type="entry name" value="Homeodomain-like"/>
    <property type="match status" value="1"/>
</dbReference>
<proteinExistence type="predicted"/>
<dbReference type="PROSITE" id="PS00041">
    <property type="entry name" value="HTH_ARAC_FAMILY_1"/>
    <property type="match status" value="1"/>
</dbReference>
<feature type="domain" description="Response regulatory" evidence="10">
    <location>
        <begin position="3"/>
        <end position="120"/>
    </location>
</feature>
<dbReference type="OrthoDB" id="342399at2"/>
<dbReference type="EMBL" id="AEDD01000014">
    <property type="protein sequence ID" value="EFM08652.1"/>
    <property type="molecule type" value="Genomic_DNA"/>
</dbReference>
<dbReference type="eggNOG" id="COG2207">
    <property type="taxonomic scope" value="Bacteria"/>
</dbReference>
<evidence type="ECO:0000313" key="11">
    <source>
        <dbReference type="EMBL" id="EFM08652.1"/>
    </source>
</evidence>
<dbReference type="Proteomes" id="UP000005387">
    <property type="component" value="Unassembled WGS sequence"/>
</dbReference>
<comment type="subcellular location">
    <subcellularLocation>
        <location evidence="1">Cytoplasm</location>
    </subcellularLocation>
</comment>
<evidence type="ECO:0000256" key="8">
    <source>
        <dbReference type="PROSITE-ProRule" id="PRU00169"/>
    </source>
</evidence>
<dbReference type="Gene3D" id="3.40.50.2300">
    <property type="match status" value="1"/>
</dbReference>
<dbReference type="InterPro" id="IPR009057">
    <property type="entry name" value="Homeodomain-like_sf"/>
</dbReference>
<dbReference type="InterPro" id="IPR001789">
    <property type="entry name" value="Sig_transdc_resp-reg_receiver"/>
</dbReference>
<dbReference type="Pfam" id="PF00072">
    <property type="entry name" value="Response_reg"/>
    <property type="match status" value="1"/>
</dbReference>
<dbReference type="Gene3D" id="1.10.10.60">
    <property type="entry name" value="Homeodomain-like"/>
    <property type="match status" value="2"/>
</dbReference>